<protein>
    <submittedName>
        <fullName evidence="10">UPF0202 protein At3g57940 family</fullName>
    </submittedName>
</protein>
<dbReference type="GO" id="GO:0030686">
    <property type="term" value="C:90S preribosome"/>
    <property type="evidence" value="ECO:0007669"/>
    <property type="project" value="TreeGrafter"/>
</dbReference>
<keyword evidence="7" id="KW-0472">Membrane</keyword>
<dbReference type="GO" id="GO:0000049">
    <property type="term" value="F:tRNA binding"/>
    <property type="evidence" value="ECO:0007669"/>
    <property type="project" value="TreeGrafter"/>
</dbReference>
<feature type="transmembrane region" description="Helical" evidence="7">
    <location>
        <begin position="7"/>
        <end position="28"/>
    </location>
</feature>
<organism evidence="10 11">
    <name type="scientific">Cajanus cajan</name>
    <name type="common">Pigeon pea</name>
    <name type="synonym">Cajanus indicus</name>
    <dbReference type="NCBI Taxonomy" id="3821"/>
    <lineage>
        <taxon>Eukaryota</taxon>
        <taxon>Viridiplantae</taxon>
        <taxon>Streptophyta</taxon>
        <taxon>Embryophyta</taxon>
        <taxon>Tracheophyta</taxon>
        <taxon>Spermatophyta</taxon>
        <taxon>Magnoliopsida</taxon>
        <taxon>eudicotyledons</taxon>
        <taxon>Gunneridae</taxon>
        <taxon>Pentapetalae</taxon>
        <taxon>rosids</taxon>
        <taxon>fabids</taxon>
        <taxon>Fabales</taxon>
        <taxon>Fabaceae</taxon>
        <taxon>Papilionoideae</taxon>
        <taxon>50 kb inversion clade</taxon>
        <taxon>NPAAA clade</taxon>
        <taxon>indigoferoid/millettioid clade</taxon>
        <taxon>Phaseoleae</taxon>
        <taxon>Cajanus</taxon>
    </lineage>
</organism>
<dbReference type="InterPro" id="IPR032672">
    <property type="entry name" value="TmcA/NAT10/Kre33"/>
</dbReference>
<dbReference type="Gene3D" id="3.40.630.30">
    <property type="match status" value="1"/>
</dbReference>
<dbReference type="GO" id="GO:0005524">
    <property type="term" value="F:ATP binding"/>
    <property type="evidence" value="ECO:0007669"/>
    <property type="project" value="UniProtKB-KW"/>
</dbReference>
<dbReference type="GO" id="GO:0008033">
    <property type="term" value="P:tRNA processing"/>
    <property type="evidence" value="ECO:0007669"/>
    <property type="project" value="UniProtKB-KW"/>
</dbReference>
<reference evidence="10" key="1">
    <citation type="journal article" date="2012" name="Nat. Biotechnol.">
        <title>Draft genome sequence of pigeonpea (Cajanus cajan), an orphan legume crop of resource-poor farmers.</title>
        <authorList>
            <person name="Varshney R.K."/>
            <person name="Chen W."/>
            <person name="Li Y."/>
            <person name="Bharti A.K."/>
            <person name="Saxena R.K."/>
            <person name="Schlueter J.A."/>
            <person name="Donoghue M.T."/>
            <person name="Azam S."/>
            <person name="Fan G."/>
            <person name="Whaley A.M."/>
            <person name="Farmer A.D."/>
            <person name="Sheridan J."/>
            <person name="Iwata A."/>
            <person name="Tuteja R."/>
            <person name="Penmetsa R.V."/>
            <person name="Wu W."/>
            <person name="Upadhyaya H.D."/>
            <person name="Yang S.P."/>
            <person name="Shah T."/>
            <person name="Saxena K.B."/>
            <person name="Michael T."/>
            <person name="McCombie W.R."/>
            <person name="Yang B."/>
            <person name="Zhang G."/>
            <person name="Yang H."/>
            <person name="Wang J."/>
            <person name="Spillane C."/>
            <person name="Cook D.R."/>
            <person name="May G.D."/>
            <person name="Xu X."/>
            <person name="Jackson S.A."/>
        </authorList>
    </citation>
    <scope>NUCLEOTIDE SEQUENCE [LARGE SCALE GENOMIC DNA]</scope>
</reference>
<evidence type="ECO:0000256" key="7">
    <source>
        <dbReference type="SAM" id="Phobius"/>
    </source>
</evidence>
<keyword evidence="6" id="KW-0012">Acyltransferase</keyword>
<keyword evidence="7" id="KW-1133">Transmembrane helix</keyword>
<evidence type="ECO:0000256" key="5">
    <source>
        <dbReference type="ARBA" id="ARBA00022840"/>
    </source>
</evidence>
<dbReference type="GO" id="GO:1904812">
    <property type="term" value="P:rRNA acetylation involved in maturation of SSU-rRNA"/>
    <property type="evidence" value="ECO:0007669"/>
    <property type="project" value="TreeGrafter"/>
</dbReference>
<evidence type="ECO:0000256" key="6">
    <source>
        <dbReference type="ARBA" id="ARBA00023315"/>
    </source>
</evidence>
<evidence type="ECO:0000259" key="8">
    <source>
        <dbReference type="Pfam" id="PF05127"/>
    </source>
</evidence>
<dbReference type="InterPro" id="IPR007807">
    <property type="entry name" value="TcmA/NAT10_helicase"/>
</dbReference>
<dbReference type="InterPro" id="IPR000182">
    <property type="entry name" value="GNAT_dom"/>
</dbReference>
<dbReference type="Gramene" id="C.cajan_30368.t">
    <property type="protein sequence ID" value="C.cajan_30368.t"/>
    <property type="gene ID" value="C.cajan_30368"/>
</dbReference>
<evidence type="ECO:0000256" key="1">
    <source>
        <dbReference type="ARBA" id="ARBA00004604"/>
    </source>
</evidence>
<dbReference type="PANTHER" id="PTHR10925">
    <property type="entry name" value="N-ACETYLTRANSFERASE 10"/>
    <property type="match status" value="1"/>
</dbReference>
<keyword evidence="3" id="KW-0819">tRNA processing</keyword>
<feature type="domain" description="TcmA/NAT10 helicase" evidence="8">
    <location>
        <begin position="64"/>
        <end position="93"/>
    </location>
</feature>
<keyword evidence="7" id="KW-0812">Transmembrane</keyword>
<dbReference type="Pfam" id="PF05127">
    <property type="entry name" value="NAT10_TcmA_helicase"/>
    <property type="match status" value="1"/>
</dbReference>
<feature type="transmembrane region" description="Helical" evidence="7">
    <location>
        <begin position="34"/>
        <end position="52"/>
    </location>
</feature>
<dbReference type="PANTHER" id="PTHR10925:SF5">
    <property type="entry name" value="RNA CYTIDINE ACETYLTRANSFERASE"/>
    <property type="match status" value="1"/>
</dbReference>
<keyword evidence="4" id="KW-0547">Nucleotide-binding</keyword>
<dbReference type="Proteomes" id="UP000075243">
    <property type="component" value="Unassembled WGS sequence"/>
</dbReference>
<proteinExistence type="predicted"/>
<feature type="domain" description="N-acetyltransferase" evidence="9">
    <location>
        <begin position="132"/>
        <end position="162"/>
    </location>
</feature>
<evidence type="ECO:0000313" key="10">
    <source>
        <dbReference type="EMBL" id="KYP48612.1"/>
    </source>
</evidence>
<feature type="transmembrane region" description="Helical" evidence="7">
    <location>
        <begin position="160"/>
        <end position="178"/>
    </location>
</feature>
<evidence type="ECO:0000313" key="11">
    <source>
        <dbReference type="Proteomes" id="UP000075243"/>
    </source>
</evidence>
<keyword evidence="2" id="KW-0808">Transferase</keyword>
<accession>A0A151S1C8</accession>
<dbReference type="AlphaFoldDB" id="A0A151S1C8"/>
<keyword evidence="5" id="KW-0067">ATP-binding</keyword>
<name>A0A151S1C8_CAJCA</name>
<sequence length="181" mass="21429">MYFPLSLLGPYLIFLSSTINGYMIIFFSYAEGELLIIFLLLALHLFNNVLYVSPFKRTEKNCCLFKKRELSEPMRYTFGDPIETWLNTLLCLDVSNAIPNLRELPHSECDLYYVNRDILFSYHKDCELFLQRIMAIYVVSHYKNSPNDLQLSVDAPAHHLFLYYLVYMIFFLVLLWSICFN</sequence>
<evidence type="ECO:0000256" key="3">
    <source>
        <dbReference type="ARBA" id="ARBA00022694"/>
    </source>
</evidence>
<dbReference type="GO" id="GO:1990883">
    <property type="term" value="F:18S rRNA cytidine N-acetyltransferase activity"/>
    <property type="evidence" value="ECO:0007669"/>
    <property type="project" value="TreeGrafter"/>
</dbReference>
<gene>
    <name evidence="10" type="ORF">KK1_029673</name>
</gene>
<evidence type="ECO:0000256" key="2">
    <source>
        <dbReference type="ARBA" id="ARBA00022679"/>
    </source>
</evidence>
<comment type="subcellular location">
    <subcellularLocation>
        <location evidence="1">Nucleus</location>
        <location evidence="1">Nucleolus</location>
    </subcellularLocation>
</comment>
<evidence type="ECO:0000256" key="4">
    <source>
        <dbReference type="ARBA" id="ARBA00022741"/>
    </source>
</evidence>
<dbReference type="GO" id="GO:0005730">
    <property type="term" value="C:nucleolus"/>
    <property type="evidence" value="ECO:0007669"/>
    <property type="project" value="UniProtKB-SubCell"/>
</dbReference>
<dbReference type="EMBL" id="KQ483495">
    <property type="protein sequence ID" value="KYP48612.1"/>
    <property type="molecule type" value="Genomic_DNA"/>
</dbReference>
<dbReference type="STRING" id="3821.A0A151S1C8"/>
<evidence type="ECO:0000259" key="9">
    <source>
        <dbReference type="Pfam" id="PF13718"/>
    </source>
</evidence>
<dbReference type="Pfam" id="PF13718">
    <property type="entry name" value="GNAT_acetyltr_2"/>
    <property type="match status" value="1"/>
</dbReference>
<keyword evidence="11" id="KW-1185">Reference proteome</keyword>